<keyword evidence="3 13" id="KW-0820">tRNA-binding</keyword>
<dbReference type="PANTHER" id="PTHR11451:SF44">
    <property type="entry name" value="THREONINE--TRNA LIGASE, CHLOROPLASTIC_MITOCHONDRIAL 2"/>
    <property type="match status" value="1"/>
</dbReference>
<evidence type="ECO:0000256" key="9">
    <source>
        <dbReference type="ARBA" id="ARBA00022884"/>
    </source>
</evidence>
<comment type="cofactor">
    <cofactor evidence="13">
        <name>Zn(2+)</name>
        <dbReference type="ChEBI" id="CHEBI:29105"/>
    </cofactor>
    <text evidence="13">Binds 1 zinc ion per subunit.</text>
</comment>
<evidence type="ECO:0000313" key="17">
    <source>
        <dbReference type="Proteomes" id="UP000009145"/>
    </source>
</evidence>
<dbReference type="PRINTS" id="PR01047">
    <property type="entry name" value="TRNASYNTHTHR"/>
</dbReference>
<dbReference type="Gene3D" id="3.30.980.10">
    <property type="entry name" value="Threonyl-trna Synthetase, Chain A, domain 2"/>
    <property type="match status" value="1"/>
</dbReference>
<dbReference type="HOGENOM" id="CLU_008554_0_1_6"/>
<dbReference type="InterPro" id="IPR018163">
    <property type="entry name" value="Thr/Ala-tRNA-synth_IIc_edit"/>
</dbReference>
<dbReference type="InterPro" id="IPR036621">
    <property type="entry name" value="Anticodon-bd_dom_sf"/>
</dbReference>
<evidence type="ECO:0000256" key="1">
    <source>
        <dbReference type="ARBA" id="ARBA00008226"/>
    </source>
</evidence>
<evidence type="ECO:0000259" key="14">
    <source>
        <dbReference type="PROSITE" id="PS50862"/>
    </source>
</evidence>
<keyword evidence="2 13" id="KW-0963">Cytoplasm</keyword>
<feature type="domain" description="TGS" evidence="15">
    <location>
        <begin position="10"/>
        <end position="71"/>
    </location>
</feature>
<feature type="binding site" evidence="13">
    <location>
        <position position="345"/>
    </location>
    <ligand>
        <name>Zn(2+)</name>
        <dbReference type="ChEBI" id="CHEBI:29105"/>
        <note>catalytic</note>
    </ligand>
</feature>
<comment type="similarity">
    <text evidence="1 13">Belongs to the class-II aminoacyl-tRNA synthetase family.</text>
</comment>
<dbReference type="SMART" id="SM00863">
    <property type="entry name" value="tRNA_SAD"/>
    <property type="match status" value="1"/>
</dbReference>
<name>I1YG92_METFJ</name>
<keyword evidence="17" id="KW-1185">Reference proteome</keyword>
<gene>
    <name evidence="13" type="primary">thrS</name>
    <name evidence="16" type="ordered locus">Q7C_764</name>
</gene>
<dbReference type="PROSITE" id="PS50862">
    <property type="entry name" value="AA_TRNA_LIGASE_II"/>
    <property type="match status" value="1"/>
</dbReference>
<feature type="binding site" evidence="13">
    <location>
        <position position="522"/>
    </location>
    <ligand>
        <name>Zn(2+)</name>
        <dbReference type="ChEBI" id="CHEBI:29105"/>
        <note>catalytic</note>
    </ligand>
</feature>
<dbReference type="PATRIC" id="fig|754477.3.peg.755"/>
<dbReference type="EC" id="6.1.1.3" evidence="13"/>
<dbReference type="InterPro" id="IPR004095">
    <property type="entry name" value="TGS"/>
</dbReference>
<dbReference type="SUPFAM" id="SSF52954">
    <property type="entry name" value="Class II aaRS ABD-related"/>
    <property type="match status" value="1"/>
</dbReference>
<accession>I1YG92</accession>
<sequence length="671" mass="76121">MSLSSSHASSLIKVQLASGQAHTFSEPVRIDEALQALMPTKTRFVVAATVDGQPHDLSDVLHSDCVVEPVFANTEQGIDIIRHSTAHLFGHAVKQLFPDTKMVIGPVIDNGFFYDIDSEHRFTPEDLATIQERMEALAKTAYTVVKKMTAKAEARAIFEARGESYKVRLIDDMAEDIKEVGLYYHEEYIDMCRGPHVPTMSFCNAFQLTKLAGAYWRGDANNDMLQRIYGTAWSDKKALKAYLHQLEEAEKRDHRKLGRQLDLFHFQEEAPGSVFWHPKGWQVLQQLIAYLRRRQSAEDYDEINSPDAMDRSLWETSGHWENYREHMFTTETADGRVLAMKPMNCPGSVLLYKQGVKSYRDLPVRMSEFGKVHRYEPSGALHGLLRVRHFTQDDAHIYCTPAQMQPECVAAIALLLDIYKQLGFDDIRIKLSTRPDNRIGSDETWDRLEQALIDALDELQLHYQVNEGEGAFYGPKLEFVLQDAIKRDWQCGTLQVDMNLPARFELSYIDASGAPQAPVMLHRAILGSLERFIGILIEQYEGKLPVWLSPVQLVICTIHEGLSGYAEQVAQLLRNAGCRVDIDSRSEKIGYKIRQHTLQRIPYIAVIGDKEKENQTLSLRQLNGDNLGTLQLNEVVAMMSEAIQPPDQKAQAQQLQAVLEALQPKQADTHE</sequence>
<comment type="subcellular location">
    <subcellularLocation>
        <location evidence="13">Cytoplasm</location>
    </subcellularLocation>
</comment>
<feature type="binding site" evidence="13">
    <location>
        <position position="396"/>
    </location>
    <ligand>
        <name>Zn(2+)</name>
        <dbReference type="ChEBI" id="CHEBI:29105"/>
        <note>catalytic</note>
    </ligand>
</feature>
<dbReference type="FunFam" id="3.30.930.10:FF:000002">
    <property type="entry name" value="Threonine--tRNA ligase"/>
    <property type="match status" value="1"/>
</dbReference>
<dbReference type="Pfam" id="PF07973">
    <property type="entry name" value="tRNA_SAD"/>
    <property type="match status" value="1"/>
</dbReference>
<dbReference type="OrthoDB" id="9802304at2"/>
<evidence type="ECO:0000256" key="3">
    <source>
        <dbReference type="ARBA" id="ARBA00022555"/>
    </source>
</evidence>
<dbReference type="eggNOG" id="COG0441">
    <property type="taxonomic scope" value="Bacteria"/>
</dbReference>
<dbReference type="SUPFAM" id="SSF55681">
    <property type="entry name" value="Class II aaRS and biotin synthetases"/>
    <property type="match status" value="1"/>
</dbReference>
<keyword evidence="4 13" id="KW-0436">Ligase</keyword>
<dbReference type="GO" id="GO:0000049">
    <property type="term" value="F:tRNA binding"/>
    <property type="evidence" value="ECO:0007669"/>
    <property type="project" value="UniProtKB-KW"/>
</dbReference>
<dbReference type="FunFam" id="3.40.50.800:FF:000001">
    <property type="entry name" value="Threonine--tRNA ligase"/>
    <property type="match status" value="1"/>
</dbReference>
<evidence type="ECO:0000256" key="6">
    <source>
        <dbReference type="ARBA" id="ARBA00022741"/>
    </source>
</evidence>
<dbReference type="InterPro" id="IPR045864">
    <property type="entry name" value="aa-tRNA-synth_II/BPL/LPL"/>
</dbReference>
<keyword evidence="10 13" id="KW-0648">Protein biosynthesis</keyword>
<dbReference type="InterPro" id="IPR004154">
    <property type="entry name" value="Anticodon-bd"/>
</dbReference>
<feature type="domain" description="Aminoacyl-transfer RNA synthetases class-II family profile" evidence="14">
    <location>
        <begin position="253"/>
        <end position="545"/>
    </location>
</feature>
<dbReference type="GO" id="GO:0005524">
    <property type="term" value="F:ATP binding"/>
    <property type="evidence" value="ECO:0007669"/>
    <property type="project" value="UniProtKB-UniRule"/>
</dbReference>
<dbReference type="Gene3D" id="3.40.50.800">
    <property type="entry name" value="Anticodon-binding domain"/>
    <property type="match status" value="1"/>
</dbReference>
<dbReference type="Pfam" id="PF03129">
    <property type="entry name" value="HGTP_anticodon"/>
    <property type="match status" value="1"/>
</dbReference>
<dbReference type="FunFam" id="3.30.980.10:FF:000005">
    <property type="entry name" value="Threonyl-tRNA synthetase, mitochondrial"/>
    <property type="match status" value="1"/>
</dbReference>
<keyword evidence="11 13" id="KW-0030">Aminoacyl-tRNA synthetase</keyword>
<dbReference type="PROSITE" id="PS51880">
    <property type="entry name" value="TGS"/>
    <property type="match status" value="1"/>
</dbReference>
<evidence type="ECO:0000259" key="15">
    <source>
        <dbReference type="PROSITE" id="PS51880"/>
    </source>
</evidence>
<dbReference type="InterPro" id="IPR033728">
    <property type="entry name" value="ThrRS_core"/>
</dbReference>
<keyword evidence="9 13" id="KW-0694">RNA-binding</keyword>
<keyword evidence="6 13" id="KW-0547">Nucleotide-binding</keyword>
<dbReference type="KEGG" id="mec:Q7C_764"/>
<evidence type="ECO:0000256" key="13">
    <source>
        <dbReference type="HAMAP-Rule" id="MF_00184"/>
    </source>
</evidence>
<dbReference type="FunFam" id="3.30.54.20:FF:000002">
    <property type="entry name" value="Threonine--tRNA ligase"/>
    <property type="match status" value="1"/>
</dbReference>
<evidence type="ECO:0000256" key="4">
    <source>
        <dbReference type="ARBA" id="ARBA00022598"/>
    </source>
</evidence>
<dbReference type="HAMAP" id="MF_00184">
    <property type="entry name" value="Thr_tRNA_synth"/>
    <property type="match status" value="1"/>
</dbReference>
<dbReference type="RefSeq" id="WP_014703356.1">
    <property type="nucleotide sequence ID" value="NC_017856.1"/>
</dbReference>
<proteinExistence type="inferred from homology"/>
<keyword evidence="7 13" id="KW-0862">Zinc</keyword>
<dbReference type="CDD" id="cd00771">
    <property type="entry name" value="ThrRS_core"/>
    <property type="match status" value="1"/>
</dbReference>
<dbReference type="EMBL" id="CP003380">
    <property type="protein sequence ID" value="AFJ01935.1"/>
    <property type="molecule type" value="Genomic_DNA"/>
</dbReference>
<dbReference type="Gene3D" id="3.30.54.20">
    <property type="match status" value="1"/>
</dbReference>
<dbReference type="PANTHER" id="PTHR11451">
    <property type="entry name" value="THREONINE-TRNA LIGASE"/>
    <property type="match status" value="1"/>
</dbReference>
<dbReference type="AlphaFoldDB" id="I1YG92"/>
<dbReference type="SUPFAM" id="SSF55186">
    <property type="entry name" value="ThrRS/AlaRS common domain"/>
    <property type="match status" value="1"/>
</dbReference>
<organism evidence="16 17">
    <name type="scientific">Methylophaga frappieri (strain ATCC BAA-2434 / DSM 25690 / JAM7)</name>
    <dbReference type="NCBI Taxonomy" id="754477"/>
    <lineage>
        <taxon>Bacteria</taxon>
        <taxon>Pseudomonadati</taxon>
        <taxon>Pseudomonadota</taxon>
        <taxon>Gammaproteobacteria</taxon>
        <taxon>Thiotrichales</taxon>
        <taxon>Piscirickettsiaceae</taxon>
        <taxon>Methylophaga</taxon>
    </lineage>
</organism>
<evidence type="ECO:0000256" key="7">
    <source>
        <dbReference type="ARBA" id="ARBA00022833"/>
    </source>
</evidence>
<evidence type="ECO:0000256" key="11">
    <source>
        <dbReference type="ARBA" id="ARBA00023146"/>
    </source>
</evidence>
<evidence type="ECO:0000313" key="16">
    <source>
        <dbReference type="EMBL" id="AFJ01935.1"/>
    </source>
</evidence>
<evidence type="ECO:0000256" key="2">
    <source>
        <dbReference type="ARBA" id="ARBA00022490"/>
    </source>
</evidence>
<comment type="caution">
    <text evidence="13">Lacks conserved residue(s) required for the propagation of feature annotation.</text>
</comment>
<reference evidence="16 17" key="1">
    <citation type="journal article" date="2012" name="J. Bacteriol.">
        <title>Complete genome sequences of Methylophaga sp. strain JAM1 and Methylophaga sp. strain JAM7.</title>
        <authorList>
            <person name="Villeneuve C."/>
            <person name="Martineau C."/>
            <person name="Mauffrey F."/>
            <person name="Villemur R."/>
        </authorList>
    </citation>
    <scope>NUCLEOTIDE SEQUENCE [LARGE SCALE GENOMIC DNA]</scope>
    <source>
        <strain evidence="16 17">JAM7</strain>
    </source>
</reference>
<dbReference type="Pfam" id="PF00587">
    <property type="entry name" value="tRNA-synt_2b"/>
    <property type="match status" value="1"/>
</dbReference>
<dbReference type="GO" id="GO:0046872">
    <property type="term" value="F:metal ion binding"/>
    <property type="evidence" value="ECO:0007669"/>
    <property type="project" value="UniProtKB-KW"/>
</dbReference>
<dbReference type="InterPro" id="IPR047246">
    <property type="entry name" value="ThrRS_anticodon"/>
</dbReference>
<evidence type="ECO:0000256" key="8">
    <source>
        <dbReference type="ARBA" id="ARBA00022840"/>
    </source>
</evidence>
<dbReference type="Gene3D" id="3.30.930.10">
    <property type="entry name" value="Bira Bifunctional Protein, Domain 2"/>
    <property type="match status" value="1"/>
</dbReference>
<comment type="catalytic activity">
    <reaction evidence="12 13">
        <text>tRNA(Thr) + L-threonine + ATP = L-threonyl-tRNA(Thr) + AMP + diphosphate + H(+)</text>
        <dbReference type="Rhea" id="RHEA:24624"/>
        <dbReference type="Rhea" id="RHEA-COMP:9670"/>
        <dbReference type="Rhea" id="RHEA-COMP:9704"/>
        <dbReference type="ChEBI" id="CHEBI:15378"/>
        <dbReference type="ChEBI" id="CHEBI:30616"/>
        <dbReference type="ChEBI" id="CHEBI:33019"/>
        <dbReference type="ChEBI" id="CHEBI:57926"/>
        <dbReference type="ChEBI" id="CHEBI:78442"/>
        <dbReference type="ChEBI" id="CHEBI:78534"/>
        <dbReference type="ChEBI" id="CHEBI:456215"/>
        <dbReference type="EC" id="6.1.1.3"/>
    </reaction>
</comment>
<dbReference type="GO" id="GO:0005829">
    <property type="term" value="C:cytosol"/>
    <property type="evidence" value="ECO:0007669"/>
    <property type="project" value="TreeGrafter"/>
</dbReference>
<evidence type="ECO:0000256" key="10">
    <source>
        <dbReference type="ARBA" id="ARBA00022917"/>
    </source>
</evidence>
<dbReference type="NCBIfam" id="TIGR00418">
    <property type="entry name" value="thrS"/>
    <property type="match status" value="1"/>
</dbReference>
<dbReference type="InterPro" id="IPR006195">
    <property type="entry name" value="aa-tRNA-synth_II"/>
</dbReference>
<protein>
    <recommendedName>
        <fullName evidence="13">Threonine--tRNA ligase</fullName>
        <ecNumber evidence="13">6.1.1.3</ecNumber>
    </recommendedName>
    <alternativeName>
        <fullName evidence="13">Threonyl-tRNA synthetase</fullName>
        <shortName evidence="13">ThrRS</shortName>
    </alternativeName>
</protein>
<dbReference type="GO" id="GO:0004829">
    <property type="term" value="F:threonine-tRNA ligase activity"/>
    <property type="evidence" value="ECO:0007669"/>
    <property type="project" value="UniProtKB-UniRule"/>
</dbReference>
<evidence type="ECO:0000256" key="5">
    <source>
        <dbReference type="ARBA" id="ARBA00022723"/>
    </source>
</evidence>
<dbReference type="InterPro" id="IPR002314">
    <property type="entry name" value="aa-tRNA-synt_IIb"/>
</dbReference>
<dbReference type="Proteomes" id="UP000009145">
    <property type="component" value="Chromosome"/>
</dbReference>
<keyword evidence="8 13" id="KW-0067">ATP-binding</keyword>
<comment type="subunit">
    <text evidence="13">Homodimer.</text>
</comment>
<keyword evidence="5 13" id="KW-0479">Metal-binding</keyword>
<dbReference type="CDD" id="cd00860">
    <property type="entry name" value="ThrRS_anticodon"/>
    <property type="match status" value="1"/>
</dbReference>
<dbReference type="STRING" id="754477.Q7C_764"/>
<dbReference type="GO" id="GO:0006435">
    <property type="term" value="P:threonyl-tRNA aminoacylation"/>
    <property type="evidence" value="ECO:0007669"/>
    <property type="project" value="UniProtKB-UniRule"/>
</dbReference>
<evidence type="ECO:0000256" key="12">
    <source>
        <dbReference type="ARBA" id="ARBA00049515"/>
    </source>
</evidence>
<dbReference type="InterPro" id="IPR002320">
    <property type="entry name" value="Thr-tRNA-ligase_IIa"/>
</dbReference>
<dbReference type="InterPro" id="IPR012947">
    <property type="entry name" value="tRNA_SAD"/>
</dbReference>